<accession>A0A948RUQ3</accession>
<organism evidence="2 3">
    <name type="scientific">Eiseniibacteriota bacterium</name>
    <dbReference type="NCBI Taxonomy" id="2212470"/>
    <lineage>
        <taxon>Bacteria</taxon>
        <taxon>Candidatus Eiseniibacteriota</taxon>
    </lineage>
</organism>
<reference evidence="2" key="1">
    <citation type="submission" date="2021-05" db="EMBL/GenBank/DDBJ databases">
        <title>Energy efficiency and biological interactions define the core microbiome of deep oligotrophic groundwater.</title>
        <authorList>
            <person name="Mehrshad M."/>
            <person name="Lopez-Fernandez M."/>
            <person name="Bell E."/>
            <person name="Bernier-Latmani R."/>
            <person name="Bertilsson S."/>
            <person name="Dopson M."/>
        </authorList>
    </citation>
    <scope>NUCLEOTIDE SEQUENCE</scope>
    <source>
        <strain evidence="2">Modern_marine.mb.64</strain>
    </source>
</reference>
<feature type="chain" id="PRO_5036715334" description="SRPBCC domain-containing protein" evidence="1">
    <location>
        <begin position="23"/>
        <end position="180"/>
    </location>
</feature>
<sequence>MKQLFSQFVILVVLSVCAPAVAEVSSCTDSGFFLKIEIPIYGTPLSVYNNLVQDVSEWWDPAHTFSGDSKNLSIDARPGGCFCEALPDGGGVRHLEVVYNSPGKTLRMSGALGPLQGFGLAGSMTWMFEAIGDSTRLGFTYSVGGYIDGGLQNIAPIVDTVLNGQLIRLKRFAETGNPNQ</sequence>
<dbReference type="Proteomes" id="UP000777784">
    <property type="component" value="Unassembled WGS sequence"/>
</dbReference>
<evidence type="ECO:0000256" key="1">
    <source>
        <dbReference type="SAM" id="SignalP"/>
    </source>
</evidence>
<dbReference type="Gene3D" id="3.30.530.20">
    <property type="match status" value="1"/>
</dbReference>
<keyword evidence="1" id="KW-0732">Signal</keyword>
<evidence type="ECO:0000313" key="2">
    <source>
        <dbReference type="EMBL" id="MBU2689292.1"/>
    </source>
</evidence>
<dbReference type="EMBL" id="JAHJDP010000002">
    <property type="protein sequence ID" value="MBU2689292.1"/>
    <property type="molecule type" value="Genomic_DNA"/>
</dbReference>
<dbReference type="InterPro" id="IPR023393">
    <property type="entry name" value="START-like_dom_sf"/>
</dbReference>
<protein>
    <recommendedName>
        <fullName evidence="4">SRPBCC domain-containing protein</fullName>
    </recommendedName>
</protein>
<evidence type="ECO:0008006" key="4">
    <source>
        <dbReference type="Google" id="ProtNLM"/>
    </source>
</evidence>
<proteinExistence type="predicted"/>
<evidence type="ECO:0000313" key="3">
    <source>
        <dbReference type="Proteomes" id="UP000777784"/>
    </source>
</evidence>
<dbReference type="SUPFAM" id="SSF55961">
    <property type="entry name" value="Bet v1-like"/>
    <property type="match status" value="1"/>
</dbReference>
<gene>
    <name evidence="2" type="ORF">KJ970_00050</name>
</gene>
<comment type="caution">
    <text evidence="2">The sequence shown here is derived from an EMBL/GenBank/DDBJ whole genome shotgun (WGS) entry which is preliminary data.</text>
</comment>
<name>A0A948RUQ3_UNCEI</name>
<feature type="signal peptide" evidence="1">
    <location>
        <begin position="1"/>
        <end position="22"/>
    </location>
</feature>
<dbReference type="AlphaFoldDB" id="A0A948RUQ3"/>